<dbReference type="AlphaFoldDB" id="A0AAD5K015"/>
<gene>
    <name evidence="1" type="ORF">BDA99DRAFT_542391</name>
</gene>
<comment type="caution">
    <text evidence="1">The sequence shown here is derived from an EMBL/GenBank/DDBJ whole genome shotgun (WGS) entry which is preliminary data.</text>
</comment>
<sequence>MPVANSFLVIHWSHYVGISGDTARKTGQADYKFPLFTNFNTPSDQYIETISLLKHATTLRAANSKIRKNRNVHCTIYMIDQKKVKFITMVYAFGNIPKKVEQLYVLKKEILPPPQLMDGWTAERPNYCNLKGEILKASRALEVLNALKVLSALRASNAYKKKDSVEIQTFQMLN</sequence>
<evidence type="ECO:0000313" key="1">
    <source>
        <dbReference type="EMBL" id="KAI9248818.1"/>
    </source>
</evidence>
<organism evidence="1 2">
    <name type="scientific">Phascolomyces articulosus</name>
    <dbReference type="NCBI Taxonomy" id="60185"/>
    <lineage>
        <taxon>Eukaryota</taxon>
        <taxon>Fungi</taxon>
        <taxon>Fungi incertae sedis</taxon>
        <taxon>Mucoromycota</taxon>
        <taxon>Mucoromycotina</taxon>
        <taxon>Mucoromycetes</taxon>
        <taxon>Mucorales</taxon>
        <taxon>Lichtheimiaceae</taxon>
        <taxon>Phascolomyces</taxon>
    </lineage>
</organism>
<reference evidence="1" key="1">
    <citation type="journal article" date="2022" name="IScience">
        <title>Evolution of zygomycete secretomes and the origins of terrestrial fungal ecologies.</title>
        <authorList>
            <person name="Chang Y."/>
            <person name="Wang Y."/>
            <person name="Mondo S."/>
            <person name="Ahrendt S."/>
            <person name="Andreopoulos W."/>
            <person name="Barry K."/>
            <person name="Beard J."/>
            <person name="Benny G.L."/>
            <person name="Blankenship S."/>
            <person name="Bonito G."/>
            <person name="Cuomo C."/>
            <person name="Desiro A."/>
            <person name="Gervers K.A."/>
            <person name="Hundley H."/>
            <person name="Kuo A."/>
            <person name="LaButti K."/>
            <person name="Lang B.F."/>
            <person name="Lipzen A."/>
            <person name="O'Donnell K."/>
            <person name="Pangilinan J."/>
            <person name="Reynolds N."/>
            <person name="Sandor L."/>
            <person name="Smith M.E."/>
            <person name="Tsang A."/>
            <person name="Grigoriev I.V."/>
            <person name="Stajich J.E."/>
            <person name="Spatafora J.W."/>
        </authorList>
    </citation>
    <scope>NUCLEOTIDE SEQUENCE</scope>
    <source>
        <strain evidence="1">RSA 2281</strain>
    </source>
</reference>
<reference evidence="1" key="2">
    <citation type="submission" date="2023-02" db="EMBL/GenBank/DDBJ databases">
        <authorList>
            <consortium name="DOE Joint Genome Institute"/>
            <person name="Mondo S.J."/>
            <person name="Chang Y."/>
            <person name="Wang Y."/>
            <person name="Ahrendt S."/>
            <person name="Andreopoulos W."/>
            <person name="Barry K."/>
            <person name="Beard J."/>
            <person name="Benny G.L."/>
            <person name="Blankenship S."/>
            <person name="Bonito G."/>
            <person name="Cuomo C."/>
            <person name="Desiro A."/>
            <person name="Gervers K.A."/>
            <person name="Hundley H."/>
            <person name="Kuo A."/>
            <person name="LaButti K."/>
            <person name="Lang B.F."/>
            <person name="Lipzen A."/>
            <person name="O'Donnell K."/>
            <person name="Pangilinan J."/>
            <person name="Reynolds N."/>
            <person name="Sandor L."/>
            <person name="Smith M.W."/>
            <person name="Tsang A."/>
            <person name="Grigoriev I.V."/>
            <person name="Stajich J.E."/>
            <person name="Spatafora J.W."/>
        </authorList>
    </citation>
    <scope>NUCLEOTIDE SEQUENCE</scope>
    <source>
        <strain evidence="1">RSA 2281</strain>
    </source>
</reference>
<accession>A0AAD5K015</accession>
<keyword evidence="2" id="KW-1185">Reference proteome</keyword>
<name>A0AAD5K015_9FUNG</name>
<proteinExistence type="predicted"/>
<dbReference type="Proteomes" id="UP001209540">
    <property type="component" value="Unassembled WGS sequence"/>
</dbReference>
<evidence type="ECO:0000313" key="2">
    <source>
        <dbReference type="Proteomes" id="UP001209540"/>
    </source>
</evidence>
<dbReference type="EMBL" id="JAIXMP010000037">
    <property type="protein sequence ID" value="KAI9248818.1"/>
    <property type="molecule type" value="Genomic_DNA"/>
</dbReference>
<protein>
    <submittedName>
        <fullName evidence="1">Uncharacterized protein</fullName>
    </submittedName>
</protein>